<dbReference type="GO" id="GO:0005681">
    <property type="term" value="C:spliceosomal complex"/>
    <property type="evidence" value="ECO:0007669"/>
    <property type="project" value="TreeGrafter"/>
</dbReference>
<keyword evidence="8" id="KW-1185">Reference proteome</keyword>
<dbReference type="EMBL" id="JADGJD010000285">
    <property type="protein sequence ID" value="KAJ3052551.1"/>
    <property type="molecule type" value="Genomic_DNA"/>
</dbReference>
<evidence type="ECO:0000256" key="3">
    <source>
        <dbReference type="SAM" id="Coils"/>
    </source>
</evidence>
<feature type="compositionally biased region" description="Basic and acidic residues" evidence="4">
    <location>
        <begin position="69"/>
        <end position="87"/>
    </location>
</feature>
<name>A0AAD5SCW2_9FUNG</name>
<dbReference type="PANTHER" id="PTHR21737">
    <property type="entry name" value="POLYGLUTAMINE BINDING PROTEIN 1/MARVEL MEMBRANE-ASSOCIATING DOMAIN CONTAINING 3"/>
    <property type="match status" value="1"/>
</dbReference>
<feature type="coiled-coil region" evidence="3">
    <location>
        <begin position="208"/>
        <end position="242"/>
    </location>
</feature>
<proteinExistence type="inferred from homology"/>
<dbReference type="Proteomes" id="UP001212841">
    <property type="component" value="Unassembled WGS sequence"/>
</dbReference>
<dbReference type="GO" id="GO:0045292">
    <property type="term" value="P:mRNA cis splicing, via spliceosome"/>
    <property type="evidence" value="ECO:0007669"/>
    <property type="project" value="TreeGrafter"/>
</dbReference>
<feature type="compositionally biased region" description="Basic and acidic residues" evidence="4">
    <location>
        <begin position="126"/>
        <end position="153"/>
    </location>
</feature>
<gene>
    <name evidence="7" type="ORF">HK097_006082</name>
</gene>
<evidence type="ECO:0000256" key="1">
    <source>
        <dbReference type="ARBA" id="ARBA00006895"/>
    </source>
</evidence>
<dbReference type="SMART" id="SM01050">
    <property type="entry name" value="CactinC_cactus"/>
    <property type="match status" value="1"/>
</dbReference>
<keyword evidence="3" id="KW-0175">Coiled coil</keyword>
<feature type="domain" description="Splicing factor Cactin C-terminal" evidence="5">
    <location>
        <begin position="593"/>
        <end position="716"/>
    </location>
</feature>
<feature type="compositionally biased region" description="Basic residues" evidence="4">
    <location>
        <begin position="110"/>
        <end position="125"/>
    </location>
</feature>
<dbReference type="Pfam" id="PF09732">
    <property type="entry name" value="CactinC_cactus"/>
    <property type="match status" value="1"/>
</dbReference>
<feature type="region of interest" description="Disordered" evidence="4">
    <location>
        <begin position="1"/>
        <end position="157"/>
    </location>
</feature>
<dbReference type="PANTHER" id="PTHR21737:SF4">
    <property type="entry name" value="SPLICING FACTOR CACTIN"/>
    <property type="match status" value="1"/>
</dbReference>
<organism evidence="7 8">
    <name type="scientific">Rhizophlyctis rosea</name>
    <dbReference type="NCBI Taxonomy" id="64517"/>
    <lineage>
        <taxon>Eukaryota</taxon>
        <taxon>Fungi</taxon>
        <taxon>Fungi incertae sedis</taxon>
        <taxon>Chytridiomycota</taxon>
        <taxon>Chytridiomycota incertae sedis</taxon>
        <taxon>Chytridiomycetes</taxon>
        <taxon>Rhizophlyctidales</taxon>
        <taxon>Rhizophlyctidaceae</taxon>
        <taxon>Rhizophlyctis</taxon>
    </lineage>
</organism>
<dbReference type="InterPro" id="IPR019134">
    <property type="entry name" value="Cactin_C"/>
</dbReference>
<feature type="domain" description="Splicing factor cactin central" evidence="6">
    <location>
        <begin position="243"/>
        <end position="432"/>
    </location>
</feature>
<feature type="compositionally biased region" description="Low complexity" evidence="4">
    <location>
        <begin position="95"/>
        <end position="107"/>
    </location>
</feature>
<feature type="compositionally biased region" description="Basic and acidic residues" evidence="4">
    <location>
        <begin position="1"/>
        <end position="36"/>
    </location>
</feature>
<dbReference type="GO" id="GO:0005737">
    <property type="term" value="C:cytoplasm"/>
    <property type="evidence" value="ECO:0007669"/>
    <property type="project" value="TreeGrafter"/>
</dbReference>
<dbReference type="AlphaFoldDB" id="A0AAD5SCW2"/>
<dbReference type="Pfam" id="PF10312">
    <property type="entry name" value="Cactin_mid"/>
    <property type="match status" value="1"/>
</dbReference>
<protein>
    <recommendedName>
        <fullName evidence="2">Splicing factor Cactin</fullName>
    </recommendedName>
</protein>
<evidence type="ECO:0000256" key="4">
    <source>
        <dbReference type="SAM" id="MobiDB-lite"/>
    </source>
</evidence>
<evidence type="ECO:0000259" key="6">
    <source>
        <dbReference type="Pfam" id="PF10312"/>
    </source>
</evidence>
<reference evidence="7" key="1">
    <citation type="submission" date="2020-05" db="EMBL/GenBank/DDBJ databases">
        <title>Phylogenomic resolution of chytrid fungi.</title>
        <authorList>
            <person name="Stajich J.E."/>
            <person name="Amses K."/>
            <person name="Simmons R."/>
            <person name="Seto K."/>
            <person name="Myers J."/>
            <person name="Bonds A."/>
            <person name="Quandt C.A."/>
            <person name="Barry K."/>
            <person name="Liu P."/>
            <person name="Grigoriev I."/>
            <person name="Longcore J.E."/>
            <person name="James T.Y."/>
        </authorList>
    </citation>
    <scope>NUCLEOTIDE SEQUENCE</scope>
    <source>
        <strain evidence="7">JEL0318</strain>
    </source>
</reference>
<comment type="similarity">
    <text evidence="1">Belongs to the CACTIN family.</text>
</comment>
<evidence type="ECO:0000313" key="8">
    <source>
        <dbReference type="Proteomes" id="UP001212841"/>
    </source>
</evidence>
<evidence type="ECO:0000256" key="2">
    <source>
        <dbReference type="ARBA" id="ARBA00034534"/>
    </source>
</evidence>
<evidence type="ECO:0000259" key="5">
    <source>
        <dbReference type="Pfam" id="PF09732"/>
    </source>
</evidence>
<evidence type="ECO:0000313" key="7">
    <source>
        <dbReference type="EMBL" id="KAJ3052551.1"/>
    </source>
</evidence>
<comment type="caution">
    <text evidence="7">The sequence shown here is derived from an EMBL/GenBank/DDBJ whole genome shotgun (WGS) entry which is preliminary data.</text>
</comment>
<dbReference type="InterPro" id="IPR018816">
    <property type="entry name" value="Cactin_central"/>
</dbReference>
<accession>A0AAD5SCW2</accession>
<sequence length="716" mass="84180">MPRRHSPSDDERVSWSKSSDRRWPSPRGRADDESRRSGKRRASRSVSRERSRSRSGYGAVDRPQGSRDYSGDRDRDGRKDMREDDRRSKRRERSPVSNSNESDSSSSPDRKKRKKDKKSSKKKKRETSEERRQRKAERRAEKEQLKSELRAQKESQIAAQMSANLGYSNKENPFGDTSLTQKFVWVKKREQETKHGINSTERVRRDLAKKAENEYELEKLKKRRTEREIEQQLREQEAARIQREQDRQALGDWEQRESDFHLEQAKTRAQIRIKEGRAKPIDILAMNLSLASDTKIAEEFDALGLEMDMDEPYLIFQNLSQPEVEELHKDIQLYLSLEKSETNRKFWEAMIVICDDELYKHRGADGPVGVNQSVVRDIERMFSNKTYDQLAILQKEIDRKLRGDGPIDVEYWEAALKALIVWKAKAKLRDMHSFMLMKRLERLRDRKMDEGASGRTAKQPLRLHKEIMEPFPDAVIPDEELEEEDDEDVEMYDGAMTPVLVREIGKEDQELEVVDAEEDVKELAQMRGTILKSQLGVMGGTTAKEMLAISAAKQQPPTNPEEAAFLRQAAEDMDMDEAIFNEEDLATNQTYMWQDKYRPRKPRYLNRVHTGYEWNKYNQTHYDSDNPPPKVVQGYKFNIFYPDLLDKTKAPTYKLEKDADPDTSILRFSAGPPYEDIAFRIVNREWEFSHKKGFRSSFDRGVLQLWFHFKRHYYRR</sequence>